<dbReference type="AlphaFoldDB" id="T1DH07"/>
<dbReference type="InterPro" id="IPR029052">
    <property type="entry name" value="Metallo-depent_PP-like"/>
</dbReference>
<dbReference type="PANTHER" id="PTHR30337">
    <property type="entry name" value="COMPONENT OF ATP-DEPENDENT DSDNA EXONUCLEASE"/>
    <property type="match status" value="1"/>
</dbReference>
<dbReference type="Gene3D" id="3.60.21.10">
    <property type="match status" value="1"/>
</dbReference>
<dbReference type="SUPFAM" id="SSF56300">
    <property type="entry name" value="Metallo-dependent phosphatases"/>
    <property type="match status" value="1"/>
</dbReference>
<reference evidence="1" key="2">
    <citation type="journal article" date="2014" name="ISME J.">
        <title>Microbial stratification in low pH oxic and suboxic macroscopic growths along an acid mine drainage.</title>
        <authorList>
            <person name="Mendez-Garcia C."/>
            <person name="Mesa V."/>
            <person name="Sprenger R.R."/>
            <person name="Richter M."/>
            <person name="Diez M.S."/>
            <person name="Solano J."/>
            <person name="Bargiela R."/>
            <person name="Golyshina O.V."/>
            <person name="Manteca A."/>
            <person name="Ramos J.L."/>
            <person name="Gallego J.R."/>
            <person name="Llorente I."/>
            <person name="Martins Dos Santos V.A."/>
            <person name="Jensen O.N."/>
            <person name="Pelaez A.I."/>
            <person name="Sanchez J."/>
            <person name="Ferrer M."/>
        </authorList>
    </citation>
    <scope>NUCLEOTIDE SEQUENCE</scope>
</reference>
<proteinExistence type="predicted"/>
<dbReference type="PANTHER" id="PTHR30337:SF7">
    <property type="entry name" value="PHOSPHOESTERASE"/>
    <property type="match status" value="1"/>
</dbReference>
<sequence>GIPVVIVYGNHDAESQLTRRLRLPPNTTVLSSTKPETHIFSDLGVAVHGQSYATRAIGADLSLAYPKADPGLVNIGMLHTCFDGSLGHDPYAPCSLAGLRSKGYDYWALGHVHDHRVVCEDPMVVFPGNLQGRHIRETGPKGATLVNFVDHEPSIEQLTFDIVR</sequence>
<dbReference type="InterPro" id="IPR050535">
    <property type="entry name" value="DNA_Repair-Maintenance_Comp"/>
</dbReference>
<evidence type="ECO:0000313" key="1">
    <source>
        <dbReference type="EMBL" id="EQD80584.1"/>
    </source>
</evidence>
<dbReference type="EMBL" id="AUZX01000564">
    <property type="protein sequence ID" value="EQD80584.1"/>
    <property type="molecule type" value="Genomic_DNA"/>
</dbReference>
<organism evidence="1">
    <name type="scientific">mine drainage metagenome</name>
    <dbReference type="NCBI Taxonomy" id="410659"/>
    <lineage>
        <taxon>unclassified sequences</taxon>
        <taxon>metagenomes</taxon>
        <taxon>ecological metagenomes</taxon>
    </lineage>
</organism>
<protein>
    <submittedName>
        <fullName evidence="1">Metallophosphoesterase</fullName>
    </submittedName>
</protein>
<accession>T1DH07</accession>
<comment type="caution">
    <text evidence="1">The sequence shown here is derived from an EMBL/GenBank/DDBJ whole genome shotgun (WGS) entry which is preliminary data.</text>
</comment>
<feature type="non-terminal residue" evidence="1">
    <location>
        <position position="1"/>
    </location>
</feature>
<gene>
    <name evidence="1" type="ORF">B1A_00742</name>
</gene>
<feature type="non-terminal residue" evidence="1">
    <location>
        <position position="164"/>
    </location>
</feature>
<reference evidence="1" key="1">
    <citation type="submission" date="2013-08" db="EMBL/GenBank/DDBJ databases">
        <authorList>
            <person name="Mendez C."/>
            <person name="Richter M."/>
            <person name="Ferrer M."/>
            <person name="Sanchez J."/>
        </authorList>
    </citation>
    <scope>NUCLEOTIDE SEQUENCE</scope>
</reference>
<name>T1DH07_9ZZZZ</name>